<dbReference type="GO" id="GO:0140741">
    <property type="term" value="F:tRNA-uracil-4 sulfurtransferase activity"/>
    <property type="evidence" value="ECO:0007669"/>
    <property type="project" value="UniProtKB-EC"/>
</dbReference>
<dbReference type="GO" id="GO:0005829">
    <property type="term" value="C:cytosol"/>
    <property type="evidence" value="ECO:0007669"/>
    <property type="project" value="TreeGrafter"/>
</dbReference>
<evidence type="ECO:0000256" key="6">
    <source>
        <dbReference type="ARBA" id="ARBA00022840"/>
    </source>
</evidence>
<dbReference type="InterPro" id="IPR003720">
    <property type="entry name" value="tRNA_STrfase"/>
</dbReference>
<dbReference type="SUPFAM" id="SSF52821">
    <property type="entry name" value="Rhodanese/Cell cycle control phosphatase"/>
    <property type="match status" value="1"/>
</dbReference>
<dbReference type="Pfam" id="PF02568">
    <property type="entry name" value="ThiI"/>
    <property type="match status" value="1"/>
</dbReference>
<keyword evidence="10" id="KW-0676">Redox-active center</keyword>
<dbReference type="PANTHER" id="PTHR43209">
    <property type="entry name" value="TRNA SULFURTRANSFERASE"/>
    <property type="match status" value="1"/>
</dbReference>
<comment type="similarity">
    <text evidence="11">Belongs to the ThiI family.</text>
</comment>
<evidence type="ECO:0000313" key="14">
    <source>
        <dbReference type="EMBL" id="CEN32125.1"/>
    </source>
</evidence>
<dbReference type="RefSeq" id="WP_281264019.1">
    <property type="nucleotide sequence ID" value="NZ_LN774881.1"/>
</dbReference>
<dbReference type="GO" id="GO:0000049">
    <property type="term" value="F:tRNA binding"/>
    <property type="evidence" value="ECO:0007669"/>
    <property type="project" value="UniProtKB-UniRule"/>
</dbReference>
<feature type="domain" description="THUMP" evidence="13">
    <location>
        <begin position="63"/>
        <end position="167"/>
    </location>
</feature>
<dbReference type="UniPathway" id="UPA00060"/>
<feature type="binding site" evidence="11">
    <location>
        <position position="267"/>
    </location>
    <ligand>
        <name>ATP</name>
        <dbReference type="ChEBI" id="CHEBI:30616"/>
    </ligand>
</feature>
<dbReference type="SUPFAM" id="SSF143437">
    <property type="entry name" value="THUMP domain-like"/>
    <property type="match status" value="1"/>
</dbReference>
<dbReference type="GO" id="GO:0052837">
    <property type="term" value="P:thiazole biosynthetic process"/>
    <property type="evidence" value="ECO:0007669"/>
    <property type="project" value="InterPro"/>
</dbReference>
<accession>A0A0H5BWP7</accession>
<comment type="subcellular location">
    <subcellularLocation>
        <location evidence="1 11">Cytoplasm</location>
    </subcellularLocation>
</comment>
<keyword evidence="3 11" id="KW-0820">tRNA-binding</keyword>
<feature type="active site" description="Cysteine persulfide intermediate" evidence="11">
    <location>
        <position position="465"/>
    </location>
</feature>
<dbReference type="InterPro" id="IPR036873">
    <property type="entry name" value="Rhodanese-like_dom_sf"/>
</dbReference>
<dbReference type="NCBIfam" id="TIGR00342">
    <property type="entry name" value="tRNA uracil 4-sulfurtransferase ThiI"/>
    <property type="match status" value="1"/>
</dbReference>
<evidence type="ECO:0000256" key="9">
    <source>
        <dbReference type="ARBA" id="ARBA00023157"/>
    </source>
</evidence>
<dbReference type="Proteomes" id="UP000242753">
    <property type="component" value="Chromosome I"/>
</dbReference>
<evidence type="ECO:0000256" key="7">
    <source>
        <dbReference type="ARBA" id="ARBA00022884"/>
    </source>
</evidence>
<dbReference type="Gene3D" id="3.30.2130.30">
    <property type="match status" value="1"/>
</dbReference>
<keyword evidence="15" id="KW-1185">Reference proteome</keyword>
<evidence type="ECO:0000313" key="15">
    <source>
        <dbReference type="Proteomes" id="UP000242753"/>
    </source>
</evidence>
<dbReference type="HAMAP" id="MF_00021">
    <property type="entry name" value="ThiI"/>
    <property type="match status" value="1"/>
</dbReference>
<dbReference type="PATRIC" id="fig|1594731.3.peg.161"/>
<dbReference type="Pfam" id="PF22025">
    <property type="entry name" value="ThiI_fer"/>
    <property type="match status" value="1"/>
</dbReference>
<evidence type="ECO:0000256" key="2">
    <source>
        <dbReference type="ARBA" id="ARBA00022490"/>
    </source>
</evidence>
<comment type="pathway">
    <text evidence="11">Cofactor biosynthesis; thiamine diphosphate biosynthesis.</text>
</comment>
<dbReference type="EMBL" id="LN774881">
    <property type="protein sequence ID" value="CEN32125.1"/>
    <property type="molecule type" value="Genomic_DNA"/>
</dbReference>
<reference evidence="15" key="1">
    <citation type="submission" date="2015-01" db="EMBL/GenBank/DDBJ databases">
        <authorList>
            <person name="Manzano-Marin A."/>
            <person name="Manzano-Marin A."/>
        </authorList>
    </citation>
    <scope>NUCLEOTIDE SEQUENCE [LARGE SCALE GENOMIC DNA]</scope>
    <source>
        <strain evidence="15">obscurior</strain>
    </source>
</reference>
<dbReference type="Gene3D" id="3.40.50.620">
    <property type="entry name" value="HUPs"/>
    <property type="match status" value="1"/>
</dbReference>
<dbReference type="KEGG" id="wca:WEOB_172"/>
<dbReference type="InterPro" id="IPR014729">
    <property type="entry name" value="Rossmann-like_a/b/a_fold"/>
</dbReference>
<evidence type="ECO:0000259" key="12">
    <source>
        <dbReference type="PROSITE" id="PS50206"/>
    </source>
</evidence>
<dbReference type="AlphaFoldDB" id="A0A0H5BWP7"/>
<organism evidence="14 15">
    <name type="scientific">Candidatus Westeberhardia cardiocondylae</name>
    <dbReference type="NCBI Taxonomy" id="1594731"/>
    <lineage>
        <taxon>Bacteria</taxon>
        <taxon>Pseudomonadati</taxon>
        <taxon>Pseudomonadota</taxon>
        <taxon>Gammaproteobacteria</taxon>
        <taxon>Enterobacterales</taxon>
        <taxon>Enterobacteriaceae</taxon>
        <taxon>ant endosymbionts</taxon>
        <taxon>Candidatus Westeberhardia</taxon>
    </lineage>
</organism>
<keyword evidence="6 11" id="KW-0067">ATP-binding</keyword>
<dbReference type="NCBIfam" id="TIGR04271">
    <property type="entry name" value="ThiI_C_thiazole"/>
    <property type="match status" value="1"/>
</dbReference>
<dbReference type="PANTHER" id="PTHR43209:SF1">
    <property type="entry name" value="TRNA SULFURTRANSFERASE"/>
    <property type="match status" value="1"/>
</dbReference>
<keyword evidence="8 11" id="KW-0784">Thiamine biosynthesis</keyword>
<evidence type="ECO:0000256" key="10">
    <source>
        <dbReference type="ARBA" id="ARBA00023284"/>
    </source>
</evidence>
<dbReference type="GO" id="GO:0009229">
    <property type="term" value="P:thiamine diphosphate biosynthetic process"/>
    <property type="evidence" value="ECO:0007669"/>
    <property type="project" value="UniProtKB-UniRule"/>
</dbReference>
<comment type="catalytic activity">
    <reaction evidence="11">
        <text>[ThiI sulfur-carrier protein]-S-sulfanyl-L-cysteine + a uridine in tRNA + 2 reduced [2Fe-2S]-[ferredoxin] + ATP + H(+) = [ThiI sulfur-carrier protein]-L-cysteine + a 4-thiouridine in tRNA + 2 oxidized [2Fe-2S]-[ferredoxin] + AMP + diphosphate</text>
        <dbReference type="Rhea" id="RHEA:24176"/>
        <dbReference type="Rhea" id="RHEA-COMP:10000"/>
        <dbReference type="Rhea" id="RHEA-COMP:10001"/>
        <dbReference type="Rhea" id="RHEA-COMP:13337"/>
        <dbReference type="Rhea" id="RHEA-COMP:13338"/>
        <dbReference type="Rhea" id="RHEA-COMP:13339"/>
        <dbReference type="Rhea" id="RHEA-COMP:13340"/>
        <dbReference type="ChEBI" id="CHEBI:15378"/>
        <dbReference type="ChEBI" id="CHEBI:29950"/>
        <dbReference type="ChEBI" id="CHEBI:30616"/>
        <dbReference type="ChEBI" id="CHEBI:33019"/>
        <dbReference type="ChEBI" id="CHEBI:33737"/>
        <dbReference type="ChEBI" id="CHEBI:33738"/>
        <dbReference type="ChEBI" id="CHEBI:61963"/>
        <dbReference type="ChEBI" id="CHEBI:65315"/>
        <dbReference type="ChEBI" id="CHEBI:136798"/>
        <dbReference type="ChEBI" id="CHEBI:456215"/>
        <dbReference type="EC" id="2.8.1.4"/>
    </reaction>
</comment>
<keyword evidence="2 11" id="KW-0963">Cytoplasm</keyword>
<dbReference type="InterPro" id="IPR001763">
    <property type="entry name" value="Rhodanese-like_dom"/>
</dbReference>
<dbReference type="CDD" id="cd11716">
    <property type="entry name" value="THUMP_ThiI"/>
    <property type="match status" value="1"/>
</dbReference>
<evidence type="ECO:0000256" key="3">
    <source>
        <dbReference type="ARBA" id="ARBA00022555"/>
    </source>
</evidence>
<name>A0A0H5BWP7_9ENTR</name>
<dbReference type="InterPro" id="IPR050102">
    <property type="entry name" value="tRNA_sulfurtransferase_ThiI"/>
</dbReference>
<dbReference type="STRING" id="1594731.WEOB_172"/>
<keyword evidence="9" id="KW-1015">Disulfide bond</keyword>
<dbReference type="SUPFAM" id="SSF52402">
    <property type="entry name" value="Adenine nucleotide alpha hydrolases-like"/>
    <property type="match status" value="1"/>
</dbReference>
<dbReference type="GO" id="GO:0005524">
    <property type="term" value="F:ATP binding"/>
    <property type="evidence" value="ECO:0007669"/>
    <property type="project" value="UniProtKB-UniRule"/>
</dbReference>
<dbReference type="Pfam" id="PF02926">
    <property type="entry name" value="THUMP"/>
    <property type="match status" value="1"/>
</dbReference>
<dbReference type="GO" id="GO:0004810">
    <property type="term" value="F:CCA tRNA nucleotidyltransferase activity"/>
    <property type="evidence" value="ECO:0007669"/>
    <property type="project" value="InterPro"/>
</dbReference>
<dbReference type="Gene3D" id="3.40.250.10">
    <property type="entry name" value="Rhodanese-like domain"/>
    <property type="match status" value="1"/>
</dbReference>
<evidence type="ECO:0000256" key="8">
    <source>
        <dbReference type="ARBA" id="ARBA00022977"/>
    </source>
</evidence>
<protein>
    <recommendedName>
        <fullName evidence="11">tRNA sulfurtransferase</fullName>
        <ecNumber evidence="11">2.8.1.4</ecNumber>
    </recommendedName>
    <alternativeName>
        <fullName evidence="11">Sulfur carrier protein ThiS sulfurtransferase</fullName>
    </alternativeName>
    <alternativeName>
        <fullName evidence="11">Thiamine biosynthesis protein ThiI</fullName>
    </alternativeName>
    <alternativeName>
        <fullName evidence="11">tRNA 4-thiouridine synthase</fullName>
    </alternativeName>
</protein>
<keyword evidence="7 11" id="KW-0694">RNA-binding</keyword>
<dbReference type="PROSITE" id="PS51165">
    <property type="entry name" value="THUMP"/>
    <property type="match status" value="1"/>
</dbReference>
<keyword evidence="4 11" id="KW-0808">Transferase</keyword>
<dbReference type="PROSITE" id="PS50206">
    <property type="entry name" value="RHODANESE_3"/>
    <property type="match status" value="1"/>
</dbReference>
<keyword evidence="5 11" id="KW-0547">Nucleotide-binding</keyword>
<feature type="binding site" evidence="11">
    <location>
        <begin position="185"/>
        <end position="186"/>
    </location>
    <ligand>
        <name>ATP</name>
        <dbReference type="ChEBI" id="CHEBI:30616"/>
    </ligand>
</feature>
<dbReference type="InterPro" id="IPR054173">
    <property type="entry name" value="ThiI_fer"/>
</dbReference>
<feature type="binding site" evidence="11">
    <location>
        <position position="298"/>
    </location>
    <ligand>
        <name>ATP</name>
        <dbReference type="ChEBI" id="CHEBI:30616"/>
    </ligand>
</feature>
<dbReference type="InterPro" id="IPR020536">
    <property type="entry name" value="ThiI_AANH"/>
</dbReference>
<proteinExistence type="inferred from homology"/>
<feature type="binding site" evidence="11">
    <location>
        <position position="289"/>
    </location>
    <ligand>
        <name>ATP</name>
        <dbReference type="ChEBI" id="CHEBI:30616"/>
    </ligand>
</feature>
<dbReference type="EC" id="2.8.1.4" evidence="11"/>
<evidence type="ECO:0000256" key="11">
    <source>
        <dbReference type="HAMAP-Rule" id="MF_00021"/>
    </source>
</evidence>
<feature type="domain" description="Rhodanese" evidence="12">
    <location>
        <begin position="443"/>
        <end position="489"/>
    </location>
</feature>
<dbReference type="InterPro" id="IPR049962">
    <property type="entry name" value="THUMP_ThiI"/>
</dbReference>
<comment type="catalytic activity">
    <reaction evidence="11">
        <text>[ThiS sulfur-carrier protein]-C-terminal Gly-Gly-AMP + S-sulfanyl-L-cysteinyl-[cysteine desulfurase] + AH2 = [ThiS sulfur-carrier protein]-C-terminal-Gly-aminoethanethioate + L-cysteinyl-[cysteine desulfurase] + A + AMP + 2 H(+)</text>
        <dbReference type="Rhea" id="RHEA:43340"/>
        <dbReference type="Rhea" id="RHEA-COMP:12157"/>
        <dbReference type="Rhea" id="RHEA-COMP:12158"/>
        <dbReference type="Rhea" id="RHEA-COMP:12910"/>
        <dbReference type="Rhea" id="RHEA-COMP:19908"/>
        <dbReference type="ChEBI" id="CHEBI:13193"/>
        <dbReference type="ChEBI" id="CHEBI:15378"/>
        <dbReference type="ChEBI" id="CHEBI:17499"/>
        <dbReference type="ChEBI" id="CHEBI:29950"/>
        <dbReference type="ChEBI" id="CHEBI:61963"/>
        <dbReference type="ChEBI" id="CHEBI:90618"/>
        <dbReference type="ChEBI" id="CHEBI:232372"/>
        <dbReference type="ChEBI" id="CHEBI:456215"/>
    </reaction>
</comment>
<gene>
    <name evidence="11 14" type="primary">thiI</name>
    <name evidence="14" type="ORF">WEOB_172</name>
</gene>
<dbReference type="InterPro" id="IPR026340">
    <property type="entry name" value="THII_Thiazole_biosynth_dom"/>
</dbReference>
<dbReference type="GO" id="GO:0002937">
    <property type="term" value="P:tRNA 4-thiouridine biosynthesis"/>
    <property type="evidence" value="ECO:0007669"/>
    <property type="project" value="TreeGrafter"/>
</dbReference>
<dbReference type="InterPro" id="IPR049961">
    <property type="entry name" value="ThiI_N"/>
</dbReference>
<evidence type="ECO:0000259" key="13">
    <source>
        <dbReference type="PROSITE" id="PS51165"/>
    </source>
</evidence>
<comment type="caution">
    <text evidence="11">Lacks conserved residue(s) required for the propagation of feature annotation.</text>
</comment>
<evidence type="ECO:0000256" key="5">
    <source>
        <dbReference type="ARBA" id="ARBA00022741"/>
    </source>
</evidence>
<dbReference type="InterPro" id="IPR004114">
    <property type="entry name" value="THUMP_dom"/>
</dbReference>
<sequence>MKFFVKFFPEIIVKSSSVRIHFTKVLFKNIQNILKYYNQSVSIIRCWDHIEIEFYNNYCDDYKRLVYLLSRIPGIHSILVVKEEYWENINDIYTKTLNMYCDILIGKTFCVRVKRRGKHDFTSQDLEKYIGYNLSKNIERACVNLTNPEHIVFLEVHNDKMFFIIDKIKGLNGFPIGTQQNVLSLISGGFDSAVSSYMLIKRGCRVHYCFFNLIKDENEYFVRKISYHLWNNFGISHVVRFISIDFCSIINEILLKIRESQIGIILKRMMIRAASKIAHQYNISALSTGEVLGQVSSQTLTNLHIIDQVSDLFIFRPLIAFNKDNIIDVARSIGTEKFSNNVPEYCGLFSKRSTVHAIESHILNEENKFDYLCFIDEAVKKAKVLDIRYVIKNLESFSKKDIVEVTNVLQHNDVILDIRSLNHKKKNLLSLVIKNHKITVKILPFYNLDSQFGKLDQSKWYLLYCDNGVMSRIQARFLYKKGFRNIKIYRPL</sequence>
<evidence type="ECO:0000256" key="1">
    <source>
        <dbReference type="ARBA" id="ARBA00004496"/>
    </source>
</evidence>
<dbReference type="GO" id="GO:0009228">
    <property type="term" value="P:thiamine biosynthetic process"/>
    <property type="evidence" value="ECO:0007669"/>
    <property type="project" value="UniProtKB-KW"/>
</dbReference>
<evidence type="ECO:0000256" key="4">
    <source>
        <dbReference type="ARBA" id="ARBA00022679"/>
    </source>
</evidence>
<comment type="function">
    <text evidence="11">Catalyzes the ATP-dependent transfer of a sulfur to tRNA to produce 4-thiouridine in position 8 of tRNAs, which functions as a near-UV photosensor. Also catalyzes the transfer of sulfur to the sulfur carrier protein ThiS, forming ThiS-thiocarboxylate. This is a step in the synthesis of thiazole, in the thiamine biosynthesis pathway. The sulfur is donated as persulfide by IscS.</text>
</comment>
<dbReference type="SMART" id="SM00981">
    <property type="entry name" value="THUMP"/>
    <property type="match status" value="1"/>
</dbReference>